<reference evidence="6" key="1">
    <citation type="journal article" date="2019" name="Int. J. Syst. Evol. Microbiol.">
        <title>The Global Catalogue of Microorganisms (GCM) 10K type strain sequencing project: providing services to taxonomists for standard genome sequencing and annotation.</title>
        <authorList>
            <consortium name="The Broad Institute Genomics Platform"/>
            <consortium name="The Broad Institute Genome Sequencing Center for Infectious Disease"/>
            <person name="Wu L."/>
            <person name="Ma J."/>
        </authorList>
    </citation>
    <scope>NUCLEOTIDE SEQUENCE [LARGE SCALE GENOMIC DNA]</scope>
    <source>
        <strain evidence="6">JCM 4087</strain>
    </source>
</reference>
<organism evidence="5 6">
    <name type="scientific">Acidicapsa dinghuensis</name>
    <dbReference type="NCBI Taxonomy" id="2218256"/>
    <lineage>
        <taxon>Bacteria</taxon>
        <taxon>Pseudomonadati</taxon>
        <taxon>Acidobacteriota</taxon>
        <taxon>Terriglobia</taxon>
        <taxon>Terriglobales</taxon>
        <taxon>Acidobacteriaceae</taxon>
        <taxon>Acidicapsa</taxon>
    </lineage>
</organism>
<feature type="domain" description="HTH araC/xylS-type" evidence="4">
    <location>
        <begin position="188"/>
        <end position="286"/>
    </location>
</feature>
<dbReference type="InterPro" id="IPR037923">
    <property type="entry name" value="HTH-like"/>
</dbReference>
<keyword evidence="3" id="KW-0804">Transcription</keyword>
<dbReference type="Pfam" id="PF02311">
    <property type="entry name" value="AraC_binding"/>
    <property type="match status" value="1"/>
</dbReference>
<dbReference type="RefSeq" id="WP_263341946.1">
    <property type="nucleotide sequence ID" value="NZ_JAGSYH010000008.1"/>
</dbReference>
<evidence type="ECO:0000256" key="1">
    <source>
        <dbReference type="ARBA" id="ARBA00023015"/>
    </source>
</evidence>
<keyword evidence="6" id="KW-1185">Reference proteome</keyword>
<dbReference type="Proteomes" id="UP001596091">
    <property type="component" value="Unassembled WGS sequence"/>
</dbReference>
<evidence type="ECO:0000313" key="6">
    <source>
        <dbReference type="Proteomes" id="UP001596091"/>
    </source>
</evidence>
<dbReference type="SMART" id="SM00342">
    <property type="entry name" value="HTH_ARAC"/>
    <property type="match status" value="1"/>
</dbReference>
<dbReference type="PRINTS" id="PR00032">
    <property type="entry name" value="HTHARAC"/>
</dbReference>
<gene>
    <name evidence="5" type="ORF">ACFPT7_24100</name>
</gene>
<dbReference type="SUPFAM" id="SSF46689">
    <property type="entry name" value="Homeodomain-like"/>
    <property type="match status" value="2"/>
</dbReference>
<dbReference type="PROSITE" id="PS00041">
    <property type="entry name" value="HTH_ARAC_FAMILY_1"/>
    <property type="match status" value="1"/>
</dbReference>
<evidence type="ECO:0000256" key="3">
    <source>
        <dbReference type="ARBA" id="ARBA00023163"/>
    </source>
</evidence>
<dbReference type="InterPro" id="IPR018062">
    <property type="entry name" value="HTH_AraC-typ_CS"/>
</dbReference>
<dbReference type="InterPro" id="IPR020449">
    <property type="entry name" value="Tscrpt_reg_AraC-type_HTH"/>
</dbReference>
<dbReference type="SUPFAM" id="SSF51215">
    <property type="entry name" value="Regulatory protein AraC"/>
    <property type="match status" value="1"/>
</dbReference>
<dbReference type="EMBL" id="JBHSPH010000020">
    <property type="protein sequence ID" value="MFC5865409.1"/>
    <property type="molecule type" value="Genomic_DNA"/>
</dbReference>
<keyword evidence="1" id="KW-0805">Transcription regulation</keyword>
<protein>
    <submittedName>
        <fullName evidence="5">AraC family transcriptional regulator</fullName>
    </submittedName>
</protein>
<dbReference type="Gene3D" id="1.10.10.60">
    <property type="entry name" value="Homeodomain-like"/>
    <property type="match status" value="1"/>
</dbReference>
<comment type="caution">
    <text evidence="5">The sequence shown here is derived from an EMBL/GenBank/DDBJ whole genome shotgun (WGS) entry which is preliminary data.</text>
</comment>
<dbReference type="InterPro" id="IPR009057">
    <property type="entry name" value="Homeodomain-like_sf"/>
</dbReference>
<dbReference type="PROSITE" id="PS01124">
    <property type="entry name" value="HTH_ARAC_FAMILY_2"/>
    <property type="match status" value="1"/>
</dbReference>
<evidence type="ECO:0000259" key="4">
    <source>
        <dbReference type="PROSITE" id="PS01124"/>
    </source>
</evidence>
<name>A0ABW1ENC6_9BACT</name>
<accession>A0ABW1ENC6</accession>
<dbReference type="InterPro" id="IPR003313">
    <property type="entry name" value="AraC-bd"/>
</dbReference>
<dbReference type="PANTHER" id="PTHR43280">
    <property type="entry name" value="ARAC-FAMILY TRANSCRIPTIONAL REGULATOR"/>
    <property type="match status" value="1"/>
</dbReference>
<dbReference type="InterPro" id="IPR018060">
    <property type="entry name" value="HTH_AraC"/>
</dbReference>
<evidence type="ECO:0000313" key="5">
    <source>
        <dbReference type="EMBL" id="MFC5865409.1"/>
    </source>
</evidence>
<sequence length="289" mass="33536">MATQLPSLARSLATPRNYFHGRTHAETCVPNNILIFRRATGADLRRATFELRPHHRFVLIFNLKTAGTVRIDRDEVELHPGEGILILPYQFHVFPRTQREDILWLIVTFECDRPAPLEQFRGKAFQFDASIRHRLTASLQLYTARQQESSNQILALEIASVLAQLQPHLHDSKATPMLADKRSTQLLNDIETYLRQSHPTSVNMQDLARRLHISESRLRARFRTAFGSSLGAYLRNYRLHVAMEHIRDTRHNFTEIASSLGFPDSATFTRFIRRQTGYTPSEFRRRLIH</sequence>
<dbReference type="PANTHER" id="PTHR43280:SF2">
    <property type="entry name" value="HTH-TYPE TRANSCRIPTIONAL REGULATOR EXSA"/>
    <property type="match status" value="1"/>
</dbReference>
<dbReference type="Pfam" id="PF12833">
    <property type="entry name" value="HTH_18"/>
    <property type="match status" value="1"/>
</dbReference>
<evidence type="ECO:0000256" key="2">
    <source>
        <dbReference type="ARBA" id="ARBA00023125"/>
    </source>
</evidence>
<keyword evidence="2" id="KW-0238">DNA-binding</keyword>
<proteinExistence type="predicted"/>